<reference evidence="1" key="1">
    <citation type="submission" date="2021-03" db="EMBL/GenBank/DDBJ databases">
        <authorList>
            <consortium name="DOE Joint Genome Institute"/>
            <person name="Ahrendt S."/>
            <person name="Looney B.P."/>
            <person name="Miyauchi S."/>
            <person name="Morin E."/>
            <person name="Drula E."/>
            <person name="Courty P.E."/>
            <person name="Chicoki N."/>
            <person name="Fauchery L."/>
            <person name="Kohler A."/>
            <person name="Kuo A."/>
            <person name="Labutti K."/>
            <person name="Pangilinan J."/>
            <person name="Lipzen A."/>
            <person name="Riley R."/>
            <person name="Andreopoulos W."/>
            <person name="He G."/>
            <person name="Johnson J."/>
            <person name="Barry K.W."/>
            <person name="Grigoriev I.V."/>
            <person name="Nagy L."/>
            <person name="Hibbett D."/>
            <person name="Henrissat B."/>
            <person name="Matheny P.B."/>
            <person name="Labbe J."/>
            <person name="Martin F."/>
        </authorList>
    </citation>
    <scope>NUCLEOTIDE SEQUENCE</scope>
    <source>
        <strain evidence="1">HHB10654</strain>
    </source>
</reference>
<sequence>MLFFVFDDYTDQADGDGVQAYVDIVLDALENPSKPRGTIKSASPQSQRHFIESFTDYANAVIQEAIDRAHGHVRTIDSYLALSRLTAGPYPSFFPCELRLDLPDDVIHHPSIANMARLVVESIVLTNDVYSYNIEQSAGHGGHNIIKIVTRELGVNVDGAMDWVNRYHTEVLAQFLECRHKIPSFGNELDGQVEKYIQGLESWVRWIDCWSFESGRYFGGKGLEIQKLRVVELLPKVHGDASVTPMMVPSVALLS</sequence>
<name>A0ACB8SQV6_9AGAM</name>
<dbReference type="Proteomes" id="UP000814140">
    <property type="component" value="Unassembled WGS sequence"/>
</dbReference>
<reference evidence="1" key="2">
    <citation type="journal article" date="2022" name="New Phytol.">
        <title>Evolutionary transition to the ectomycorrhizal habit in the genomes of a hyperdiverse lineage of mushroom-forming fungi.</title>
        <authorList>
            <person name="Looney B."/>
            <person name="Miyauchi S."/>
            <person name="Morin E."/>
            <person name="Drula E."/>
            <person name="Courty P.E."/>
            <person name="Kohler A."/>
            <person name="Kuo A."/>
            <person name="LaButti K."/>
            <person name="Pangilinan J."/>
            <person name="Lipzen A."/>
            <person name="Riley R."/>
            <person name="Andreopoulos W."/>
            <person name="He G."/>
            <person name="Johnson J."/>
            <person name="Nolan M."/>
            <person name="Tritt A."/>
            <person name="Barry K.W."/>
            <person name="Grigoriev I.V."/>
            <person name="Nagy L.G."/>
            <person name="Hibbett D."/>
            <person name="Henrissat B."/>
            <person name="Matheny P.B."/>
            <person name="Labbe J."/>
            <person name="Martin F.M."/>
        </authorList>
    </citation>
    <scope>NUCLEOTIDE SEQUENCE</scope>
    <source>
        <strain evidence="1">HHB10654</strain>
    </source>
</reference>
<organism evidence="1 2">
    <name type="scientific">Artomyces pyxidatus</name>
    <dbReference type="NCBI Taxonomy" id="48021"/>
    <lineage>
        <taxon>Eukaryota</taxon>
        <taxon>Fungi</taxon>
        <taxon>Dikarya</taxon>
        <taxon>Basidiomycota</taxon>
        <taxon>Agaricomycotina</taxon>
        <taxon>Agaricomycetes</taxon>
        <taxon>Russulales</taxon>
        <taxon>Auriscalpiaceae</taxon>
        <taxon>Artomyces</taxon>
    </lineage>
</organism>
<evidence type="ECO:0000313" key="1">
    <source>
        <dbReference type="EMBL" id="KAI0058754.1"/>
    </source>
</evidence>
<evidence type="ECO:0000313" key="2">
    <source>
        <dbReference type="Proteomes" id="UP000814140"/>
    </source>
</evidence>
<dbReference type="EMBL" id="MU277232">
    <property type="protein sequence ID" value="KAI0058754.1"/>
    <property type="molecule type" value="Genomic_DNA"/>
</dbReference>
<proteinExistence type="predicted"/>
<gene>
    <name evidence="1" type="ORF">BV25DRAFT_1919063</name>
</gene>
<keyword evidence="2" id="KW-1185">Reference proteome</keyword>
<protein>
    <submittedName>
        <fullName evidence="1">Terpenoid synthase</fullName>
    </submittedName>
</protein>
<accession>A0ACB8SQV6</accession>
<comment type="caution">
    <text evidence="1">The sequence shown here is derived from an EMBL/GenBank/DDBJ whole genome shotgun (WGS) entry which is preliminary data.</text>
</comment>